<evidence type="ECO:0000313" key="1">
    <source>
        <dbReference type="EMBL" id="PTL55065.1"/>
    </source>
</evidence>
<gene>
    <name evidence="1" type="ORF">C7Y72_19935</name>
</gene>
<organism evidence="1 2">
    <name type="scientific">Paraconexibacter algicola</name>
    <dbReference type="NCBI Taxonomy" id="2133960"/>
    <lineage>
        <taxon>Bacteria</taxon>
        <taxon>Bacillati</taxon>
        <taxon>Actinomycetota</taxon>
        <taxon>Thermoleophilia</taxon>
        <taxon>Solirubrobacterales</taxon>
        <taxon>Paraconexibacteraceae</taxon>
        <taxon>Paraconexibacter</taxon>
    </lineage>
</organism>
<keyword evidence="2" id="KW-1185">Reference proteome</keyword>
<proteinExistence type="predicted"/>
<protein>
    <recommendedName>
        <fullName evidence="3">Methyltransferase domain-containing protein</fullName>
    </recommendedName>
</protein>
<dbReference type="Proteomes" id="UP000240739">
    <property type="component" value="Unassembled WGS sequence"/>
</dbReference>
<evidence type="ECO:0000313" key="2">
    <source>
        <dbReference type="Proteomes" id="UP000240739"/>
    </source>
</evidence>
<reference evidence="1 2" key="1">
    <citation type="submission" date="2018-03" db="EMBL/GenBank/DDBJ databases">
        <title>Aquarubrobacter algicola gen. nov., sp. nov., a novel actinobacterium isolated from shallow eutrophic lake during the end of cyanobacterial harmful algal blooms.</title>
        <authorList>
            <person name="Chun S.J."/>
        </authorList>
    </citation>
    <scope>NUCLEOTIDE SEQUENCE [LARGE SCALE GENOMIC DNA]</scope>
    <source>
        <strain evidence="1 2">Seoho-28</strain>
    </source>
</reference>
<dbReference type="CDD" id="cd02440">
    <property type="entry name" value="AdoMet_MTases"/>
    <property type="match status" value="1"/>
</dbReference>
<name>A0A2T4UCW4_9ACTN</name>
<accession>A0A2T4UCW4</accession>
<sequence>MGLHGHLQGLDHAERPVGLRCGPVEGLGVSDARTAVAGVPFWYHTIEVAPGVLTPGQVDLRTSAAKLLPDDLTGRRALDVGTFDGFWAFELERRGAQVVAIDVDALDSAQWPPLNRPRLERQAAEWGMELGRGFAVAHEALGSSVQRIVCDVYDAAPDRLGGPFDLVFMGAITEHLRDPVRALEAVLSCLRPGGELVQMEPFSIRNTLRAPRTPVAHFQPLVSDFNWWYPNLSMLKAMPWAAGFVDVRRTCFLRPPSSRAMTGWYAGIASRRPS</sequence>
<comment type="caution">
    <text evidence="1">The sequence shown here is derived from an EMBL/GenBank/DDBJ whole genome shotgun (WGS) entry which is preliminary data.</text>
</comment>
<dbReference type="InterPro" id="IPR029063">
    <property type="entry name" value="SAM-dependent_MTases_sf"/>
</dbReference>
<dbReference type="EMBL" id="PYYB01000004">
    <property type="protein sequence ID" value="PTL55065.1"/>
    <property type="molecule type" value="Genomic_DNA"/>
</dbReference>
<evidence type="ECO:0008006" key="3">
    <source>
        <dbReference type="Google" id="ProtNLM"/>
    </source>
</evidence>
<dbReference type="Gene3D" id="3.40.50.150">
    <property type="entry name" value="Vaccinia Virus protein VP39"/>
    <property type="match status" value="1"/>
</dbReference>
<dbReference type="AlphaFoldDB" id="A0A2T4UCW4"/>
<dbReference type="Pfam" id="PF13489">
    <property type="entry name" value="Methyltransf_23"/>
    <property type="match status" value="1"/>
</dbReference>
<dbReference type="SUPFAM" id="SSF53335">
    <property type="entry name" value="S-adenosyl-L-methionine-dependent methyltransferases"/>
    <property type="match status" value="1"/>
</dbReference>